<dbReference type="Pfam" id="PF00096">
    <property type="entry name" value="zf-C2H2"/>
    <property type="match status" value="3"/>
</dbReference>
<name>A0A6J2K278_BOMMA</name>
<feature type="domain" description="C2H2-type" evidence="8">
    <location>
        <begin position="545"/>
        <end position="573"/>
    </location>
</feature>
<feature type="domain" description="C2H2-type" evidence="8">
    <location>
        <begin position="574"/>
        <end position="602"/>
    </location>
</feature>
<feature type="region of interest" description="Disordered" evidence="7">
    <location>
        <begin position="255"/>
        <end position="274"/>
    </location>
</feature>
<feature type="domain" description="C2H2-type" evidence="8">
    <location>
        <begin position="238"/>
        <end position="266"/>
    </location>
</feature>
<feature type="domain" description="C2H2-type" evidence="8">
    <location>
        <begin position="293"/>
        <end position="323"/>
    </location>
</feature>
<sequence>MKFNIMDNPQNIVCCGCLSIGRKMIKIDLERKECFHQILGDLQTVADFKLMYLCWECTGRLSNYIKFKSQVRYAHKCLQDIEKDLKLVSQSKLNTQNTLIINYDPETSEELDWHIAASEEKETLSDQQCSETETVVQPKKKIKKASKSKRLMHLYKEIELTESDIEAERDTEASSDSFVNALFKCEKCVEAFPNQEDLNDHNLKKHNKRLRFSCLVCECYFGTAAALSYHANKHRIRYQCRSCRTRFGTKSKVLSHHAREHSSKPDDQCADSETTPNGVAGLLSEAKRANGKPVCVPCNRTFSSIATFKQHMKMSMKHVPENDFNAGPYSCEICEKKFRWTTSLRKHMETHRIERGQKRKPYCESCRLSFTTSANLRKHVKTSSRHQIILKLRKLDVHAEDSPENQARLEEIRCSVTESKQQHYCPECDKKFLWRGNLLRHLKSHQARANGNLVCVPCNRKFSSIATFKQHMKMSMKHISENDFNYMCSDCGNKFVNKTRLKDHINWEHLKNYIHRCSDCKKVFKTRTSLYLHRQMVHKEMSDNHLCDHCGKRFPSQARLHYHITALHNKETPYKCTTCSARFSWHSCLTRHVRTIHSKEKKSAT</sequence>
<organism evidence="9 10">
    <name type="scientific">Bombyx mandarina</name>
    <name type="common">Wild silk moth</name>
    <name type="synonym">Wild silkworm</name>
    <dbReference type="NCBI Taxonomy" id="7092"/>
    <lineage>
        <taxon>Eukaryota</taxon>
        <taxon>Metazoa</taxon>
        <taxon>Ecdysozoa</taxon>
        <taxon>Arthropoda</taxon>
        <taxon>Hexapoda</taxon>
        <taxon>Insecta</taxon>
        <taxon>Pterygota</taxon>
        <taxon>Neoptera</taxon>
        <taxon>Endopterygota</taxon>
        <taxon>Lepidoptera</taxon>
        <taxon>Glossata</taxon>
        <taxon>Ditrysia</taxon>
        <taxon>Bombycoidea</taxon>
        <taxon>Bombycidae</taxon>
        <taxon>Bombycinae</taxon>
        <taxon>Bombyx</taxon>
    </lineage>
</organism>
<evidence type="ECO:0000259" key="8">
    <source>
        <dbReference type="PROSITE" id="PS50157"/>
    </source>
</evidence>
<keyword evidence="2" id="KW-0677">Repeat</keyword>
<evidence type="ECO:0000313" key="9">
    <source>
        <dbReference type="Proteomes" id="UP000504629"/>
    </source>
</evidence>
<dbReference type="Proteomes" id="UP000504629">
    <property type="component" value="Unplaced"/>
</dbReference>
<dbReference type="SMART" id="SM00868">
    <property type="entry name" value="zf-AD"/>
    <property type="match status" value="3"/>
</dbReference>
<accession>A0A6J2K278</accession>
<dbReference type="GO" id="GO:0008270">
    <property type="term" value="F:zinc ion binding"/>
    <property type="evidence" value="ECO:0007669"/>
    <property type="project" value="UniProtKB-KW"/>
</dbReference>
<feature type="domain" description="C2H2-type" evidence="8">
    <location>
        <begin position="515"/>
        <end position="543"/>
    </location>
</feature>
<dbReference type="InterPro" id="IPR012934">
    <property type="entry name" value="Znf_AD"/>
</dbReference>
<evidence type="ECO:0000256" key="6">
    <source>
        <dbReference type="PROSITE-ProRule" id="PRU00042"/>
    </source>
</evidence>
<evidence type="ECO:0000256" key="7">
    <source>
        <dbReference type="SAM" id="MobiDB-lite"/>
    </source>
</evidence>
<dbReference type="GO" id="GO:0005634">
    <property type="term" value="C:nucleus"/>
    <property type="evidence" value="ECO:0007669"/>
    <property type="project" value="InterPro"/>
</dbReference>
<evidence type="ECO:0000256" key="3">
    <source>
        <dbReference type="ARBA" id="ARBA00022771"/>
    </source>
</evidence>
<dbReference type="GO" id="GO:0001228">
    <property type="term" value="F:DNA-binding transcription activator activity, RNA polymerase II-specific"/>
    <property type="evidence" value="ECO:0007669"/>
    <property type="project" value="TreeGrafter"/>
</dbReference>
<dbReference type="SMART" id="SM00355">
    <property type="entry name" value="ZnF_C2H2"/>
    <property type="match status" value="12"/>
</dbReference>
<dbReference type="GO" id="GO:0000978">
    <property type="term" value="F:RNA polymerase II cis-regulatory region sequence-specific DNA binding"/>
    <property type="evidence" value="ECO:0007669"/>
    <property type="project" value="TreeGrafter"/>
</dbReference>
<evidence type="ECO:0000313" key="10">
    <source>
        <dbReference type="RefSeq" id="XP_028035102.1"/>
    </source>
</evidence>
<dbReference type="AlphaFoldDB" id="A0A6J2K278"/>
<keyword evidence="5" id="KW-0539">Nucleus</keyword>
<dbReference type="PANTHER" id="PTHR24393:SF34">
    <property type="entry name" value="PR_SET DOMAIN 13"/>
    <property type="match status" value="1"/>
</dbReference>
<keyword evidence="3 6" id="KW-0863">Zinc-finger</keyword>
<reference evidence="10" key="1">
    <citation type="submission" date="2025-08" db="UniProtKB">
        <authorList>
            <consortium name="RefSeq"/>
        </authorList>
    </citation>
    <scope>IDENTIFICATION</scope>
    <source>
        <tissue evidence="10">Silk gland</tissue>
    </source>
</reference>
<dbReference type="KEGG" id="bman:114246658"/>
<feature type="domain" description="C2H2-type" evidence="8">
    <location>
        <begin position="453"/>
        <end position="483"/>
    </location>
</feature>
<dbReference type="InterPro" id="IPR036236">
    <property type="entry name" value="Znf_C2H2_sf"/>
</dbReference>
<proteinExistence type="predicted"/>
<dbReference type="Pfam" id="PF12874">
    <property type="entry name" value="zf-met"/>
    <property type="match status" value="2"/>
</dbReference>
<dbReference type="FunFam" id="3.30.160.60:FF:000065">
    <property type="entry name" value="B-cell CLL/lymphoma 6, member B"/>
    <property type="match status" value="1"/>
</dbReference>
<keyword evidence="4" id="KW-0862">Zinc</keyword>
<dbReference type="OrthoDB" id="10039931at2759"/>
<protein>
    <submittedName>
        <fullName evidence="10">Zinc finger protein 57-like isoform X1</fullName>
    </submittedName>
</protein>
<evidence type="ECO:0000256" key="5">
    <source>
        <dbReference type="ARBA" id="ARBA00023242"/>
    </source>
</evidence>
<feature type="domain" description="C2H2-type" evidence="8">
    <location>
        <begin position="183"/>
        <end position="211"/>
    </location>
</feature>
<evidence type="ECO:0000256" key="2">
    <source>
        <dbReference type="ARBA" id="ARBA00022737"/>
    </source>
</evidence>
<feature type="domain" description="C2H2-type" evidence="8">
    <location>
        <begin position="423"/>
        <end position="450"/>
    </location>
</feature>
<dbReference type="SUPFAM" id="SSF57667">
    <property type="entry name" value="beta-beta-alpha zinc fingers"/>
    <property type="match status" value="4"/>
</dbReference>
<dbReference type="Gene3D" id="3.30.160.60">
    <property type="entry name" value="Classic Zinc Finger"/>
    <property type="match status" value="6"/>
</dbReference>
<dbReference type="InterPro" id="IPR013087">
    <property type="entry name" value="Znf_C2H2_type"/>
</dbReference>
<dbReference type="PROSITE" id="PS00028">
    <property type="entry name" value="ZINC_FINGER_C2H2_1"/>
    <property type="match status" value="8"/>
</dbReference>
<evidence type="ECO:0000256" key="1">
    <source>
        <dbReference type="ARBA" id="ARBA00022723"/>
    </source>
</evidence>
<gene>
    <name evidence="10" type="primary">LOC114246658</name>
</gene>
<keyword evidence="9" id="KW-1185">Reference proteome</keyword>
<feature type="domain" description="C2H2-type" evidence="8">
    <location>
        <begin position="486"/>
        <end position="509"/>
    </location>
</feature>
<dbReference type="GeneID" id="114246658"/>
<feature type="domain" description="C2H2-type" evidence="8">
    <location>
        <begin position="329"/>
        <end position="356"/>
    </location>
</feature>
<dbReference type="RefSeq" id="XP_028035102.1">
    <property type="nucleotide sequence ID" value="XM_028179301.1"/>
</dbReference>
<dbReference type="PROSITE" id="PS50157">
    <property type="entry name" value="ZINC_FINGER_C2H2_2"/>
    <property type="match status" value="10"/>
</dbReference>
<dbReference type="PANTHER" id="PTHR24393">
    <property type="entry name" value="ZINC FINGER PROTEIN"/>
    <property type="match status" value="1"/>
</dbReference>
<keyword evidence="1" id="KW-0479">Metal-binding</keyword>
<evidence type="ECO:0000256" key="4">
    <source>
        <dbReference type="ARBA" id="ARBA00022833"/>
    </source>
</evidence>